<gene>
    <name evidence="3" type="ORF">RSOLAG22IIIB_08995</name>
</gene>
<evidence type="ECO:0000259" key="1">
    <source>
        <dbReference type="Pfam" id="PF17389"/>
    </source>
</evidence>
<reference evidence="3 4" key="1">
    <citation type="submission" date="2015-07" db="EMBL/GenBank/DDBJ databases">
        <authorList>
            <person name="Noorani M."/>
        </authorList>
    </citation>
    <scope>NUCLEOTIDE SEQUENCE [LARGE SCALE GENOMIC DNA]</scope>
    <source>
        <strain evidence="3">BBA 69670</strain>
    </source>
</reference>
<protein>
    <submittedName>
        <fullName evidence="3">Serine protease pic autotransporter</fullName>
    </submittedName>
</protein>
<keyword evidence="3" id="KW-0378">Hydrolase</keyword>
<name>A0A0K6FWF1_9AGAM</name>
<accession>A0A0K6FWF1</accession>
<dbReference type="GO" id="GO:0008233">
    <property type="term" value="F:peptidase activity"/>
    <property type="evidence" value="ECO:0007669"/>
    <property type="project" value="UniProtKB-KW"/>
</dbReference>
<feature type="domain" description="Alpha-L-rhamnosidase six-hairpin glycosidase" evidence="1">
    <location>
        <begin position="174"/>
        <end position="360"/>
    </location>
</feature>
<dbReference type="SUPFAM" id="SSF48208">
    <property type="entry name" value="Six-hairpin glycosidases"/>
    <property type="match status" value="1"/>
</dbReference>
<dbReference type="Proteomes" id="UP000044841">
    <property type="component" value="Unassembled WGS sequence"/>
</dbReference>
<keyword evidence="4" id="KW-1185">Reference proteome</keyword>
<dbReference type="AlphaFoldDB" id="A0A0K6FWF1"/>
<evidence type="ECO:0000313" key="4">
    <source>
        <dbReference type="Proteomes" id="UP000044841"/>
    </source>
</evidence>
<proteinExistence type="predicted"/>
<dbReference type="InterPro" id="IPR035396">
    <property type="entry name" value="Bac_rhamnosid6H"/>
</dbReference>
<dbReference type="InterPro" id="IPR035398">
    <property type="entry name" value="Bac_rhamnosid_C"/>
</dbReference>
<keyword evidence="3" id="KW-0645">Protease</keyword>
<feature type="domain" description="Alpha-L-rhamnosidase C-terminal" evidence="2">
    <location>
        <begin position="445"/>
        <end position="513"/>
    </location>
</feature>
<dbReference type="InterPro" id="IPR008928">
    <property type="entry name" value="6-hairpin_glycosidase_sf"/>
</dbReference>
<dbReference type="GO" id="GO:0006508">
    <property type="term" value="P:proteolysis"/>
    <property type="evidence" value="ECO:0007669"/>
    <property type="project" value="UniProtKB-KW"/>
</dbReference>
<dbReference type="InterPro" id="IPR012341">
    <property type="entry name" value="6hp_glycosidase-like_sf"/>
</dbReference>
<dbReference type="Gene3D" id="1.50.10.10">
    <property type="match status" value="2"/>
</dbReference>
<sequence length="559" mass="60044">MQHRPGMARTLIESRDLGIHQKSQNWGQIDFSLSLYIVSGSIFTVNKGSQYSPNFGATEFYLTTGENGTGTFSRRGGSSVEIPPGTLTTGKWHKLKFSIRGYTTNATMTASIGEVGIGSICYDGISPAGGLGLSAGNDTAIIVKDLLVQDINGTTLYFNSLTSQSALEDFATGTNYYGACFDGGKRDRTVWAGDFSIFRPTIFYSTANIEAVAGSLLLFTGVQDAQGQISSSVPASLVPSEVPSHEWEGGNFYSLIYAISSANAWYEWYRYTGDNTWWPAIKRGIDYGLTAFDQETGLITVSGLACVDFDYYEGPTPGTHIAANSIVVWALRNAALISESLGDSVASGYRKTADTIESVFLPIVSPYASGFHTWAAFEAGMDDEAISLMRTVWKNQIDTDNAWYAGMTWEFINGTTGEPYRPNDSSQAHGWGGGPTWQLSHYALGVSPAAPGFSTWSFAPRTVNLTFANGRVPTPWGTITAAWEDTRSRFEMRITAPTGTNGTILIPGAANKTIIINGVGVNANEGTTLPLGVTWTGIDGSAYRVNVTSVTDAFTISAS</sequence>
<organism evidence="3 4">
    <name type="scientific">Rhizoctonia solani</name>
    <dbReference type="NCBI Taxonomy" id="456999"/>
    <lineage>
        <taxon>Eukaryota</taxon>
        <taxon>Fungi</taxon>
        <taxon>Dikarya</taxon>
        <taxon>Basidiomycota</taxon>
        <taxon>Agaricomycotina</taxon>
        <taxon>Agaricomycetes</taxon>
        <taxon>Cantharellales</taxon>
        <taxon>Ceratobasidiaceae</taxon>
        <taxon>Rhizoctonia</taxon>
    </lineage>
</organism>
<dbReference type="EMBL" id="CYGV01001180">
    <property type="protein sequence ID" value="CUA70580.1"/>
    <property type="molecule type" value="Genomic_DNA"/>
</dbReference>
<dbReference type="GO" id="GO:0005975">
    <property type="term" value="P:carbohydrate metabolic process"/>
    <property type="evidence" value="ECO:0007669"/>
    <property type="project" value="InterPro"/>
</dbReference>
<dbReference type="PANTHER" id="PTHR34987:SF4">
    <property type="entry name" value="ALPHA-L-RHAMNOSIDASE C-TERMINAL DOMAIN-CONTAINING PROTEIN"/>
    <property type="match status" value="1"/>
</dbReference>
<dbReference type="PANTHER" id="PTHR34987">
    <property type="entry name" value="C, PUTATIVE (AFU_ORTHOLOGUE AFUA_3G02880)-RELATED"/>
    <property type="match status" value="1"/>
</dbReference>
<evidence type="ECO:0000259" key="2">
    <source>
        <dbReference type="Pfam" id="PF17390"/>
    </source>
</evidence>
<dbReference type="Pfam" id="PF17390">
    <property type="entry name" value="Bac_rhamnosid_C"/>
    <property type="match status" value="1"/>
</dbReference>
<evidence type="ECO:0000313" key="3">
    <source>
        <dbReference type="EMBL" id="CUA70580.1"/>
    </source>
</evidence>
<dbReference type="Gene3D" id="2.60.420.10">
    <property type="entry name" value="Maltose phosphorylase, domain 3"/>
    <property type="match status" value="1"/>
</dbReference>
<dbReference type="Pfam" id="PF17389">
    <property type="entry name" value="Bac_rhamnosid6H"/>
    <property type="match status" value="1"/>
</dbReference>